<dbReference type="Pfam" id="PF14449">
    <property type="entry name" value="PT-TG"/>
    <property type="match status" value="1"/>
</dbReference>
<accession>A0A7X2V5K1</accession>
<keyword evidence="2" id="KW-0964">Secreted</keyword>
<name>A0A7X2V5K1_9BACI</name>
<evidence type="ECO:0000313" key="4">
    <source>
        <dbReference type="EMBL" id="MTH54540.1"/>
    </source>
</evidence>
<dbReference type="InterPro" id="IPR027797">
    <property type="entry name" value="PT-TG_dom"/>
</dbReference>
<protein>
    <recommendedName>
        <fullName evidence="3">Pre-toxin TG domain-containing protein</fullName>
    </recommendedName>
</protein>
<proteinExistence type="predicted"/>
<feature type="domain" description="Pre-toxin TG" evidence="3">
    <location>
        <begin position="83"/>
        <end position="142"/>
    </location>
</feature>
<evidence type="ECO:0000313" key="5">
    <source>
        <dbReference type="Proteomes" id="UP000434639"/>
    </source>
</evidence>
<organism evidence="4 5">
    <name type="scientific">Metabacillus mangrovi</name>
    <dbReference type="NCBI Taxonomy" id="1491830"/>
    <lineage>
        <taxon>Bacteria</taxon>
        <taxon>Bacillati</taxon>
        <taxon>Bacillota</taxon>
        <taxon>Bacilli</taxon>
        <taxon>Bacillales</taxon>
        <taxon>Bacillaceae</taxon>
        <taxon>Metabacillus</taxon>
    </lineage>
</organism>
<sequence>MAVAEWKRKNIYMENGVLVNAMGHKETESVRVIDEYSEWNGTYKRFENGQIYYVEGKRLVSSIPPNRVGGVKSVYDQDQWGQGVSDVVDFIPILGNAKSGIEGITGHNAVTFEKLSGIDQGLAAAGIVGGLILKVGKKVVKGIGSLSRNQRVVLTHLNMILRKEDTLIFMVRMGIITFTTIDKEGIKMPYQNEKIQKKIALMNAKKTVNQLSYLELIDFEEYDSMWLELIELPLKQFRRLNSEPTFSKPVEGSIGDISWFENSLKFLKGKKEWFILVPNSQFPVWANVKVLDSTNAIAELWETSENRDIILADKSTGSIAQIFLEEKNYEIHFGKCDVTNIDTKNI</sequence>
<evidence type="ECO:0000259" key="3">
    <source>
        <dbReference type="Pfam" id="PF14449"/>
    </source>
</evidence>
<dbReference type="AlphaFoldDB" id="A0A7X2V5K1"/>
<dbReference type="Proteomes" id="UP000434639">
    <property type="component" value="Unassembled WGS sequence"/>
</dbReference>
<evidence type="ECO:0000256" key="2">
    <source>
        <dbReference type="ARBA" id="ARBA00022525"/>
    </source>
</evidence>
<evidence type="ECO:0000256" key="1">
    <source>
        <dbReference type="ARBA" id="ARBA00004613"/>
    </source>
</evidence>
<dbReference type="EMBL" id="WMIB01000015">
    <property type="protein sequence ID" value="MTH54540.1"/>
    <property type="molecule type" value="Genomic_DNA"/>
</dbReference>
<gene>
    <name evidence="4" type="ORF">GKZ89_14140</name>
</gene>
<dbReference type="GO" id="GO:0005576">
    <property type="term" value="C:extracellular region"/>
    <property type="evidence" value="ECO:0007669"/>
    <property type="project" value="UniProtKB-SubCell"/>
</dbReference>
<dbReference type="OrthoDB" id="2887858at2"/>
<reference evidence="4 5" key="1">
    <citation type="journal article" date="2017" name="Int. J. Syst. Evol. Microbiol.">
        <title>Bacillus mangrovi sp. nov., isolated from a sediment sample from a mangrove forest.</title>
        <authorList>
            <person name="Gupta V."/>
            <person name="Singh P.K."/>
            <person name="Korpole S."/>
            <person name="Tanuku N.R.S."/>
            <person name="Pinnaka A.K."/>
        </authorList>
    </citation>
    <scope>NUCLEOTIDE SEQUENCE [LARGE SCALE GENOMIC DNA]</scope>
    <source>
        <strain evidence="4 5">KCTC 33872</strain>
    </source>
</reference>
<comment type="caution">
    <text evidence="4">The sequence shown here is derived from an EMBL/GenBank/DDBJ whole genome shotgun (WGS) entry which is preliminary data.</text>
</comment>
<comment type="subcellular location">
    <subcellularLocation>
        <location evidence="1">Secreted</location>
    </subcellularLocation>
</comment>
<keyword evidence="5" id="KW-1185">Reference proteome</keyword>